<dbReference type="PANTHER" id="PTHR23232">
    <property type="entry name" value="KRAB DOMAIN C2H2 ZINC FINGER"/>
    <property type="match status" value="1"/>
</dbReference>
<feature type="domain" description="KRAB" evidence="1">
    <location>
        <begin position="12"/>
        <end position="60"/>
    </location>
</feature>
<dbReference type="PANTHER" id="PTHR23232:SF133">
    <property type="entry name" value="RIKEN CDNA 1700020N01 GENE"/>
    <property type="match status" value="1"/>
</dbReference>
<dbReference type="Gene3D" id="6.10.140.140">
    <property type="match status" value="1"/>
</dbReference>
<dbReference type="GO" id="GO:0006355">
    <property type="term" value="P:regulation of DNA-templated transcription"/>
    <property type="evidence" value="ECO:0007669"/>
    <property type="project" value="InterPro"/>
</dbReference>
<reference evidence="2 3" key="1">
    <citation type="journal article" date="2010" name="Nature">
        <title>The sequence and de novo assembly of the giant panda genome.</title>
        <authorList>
            <person name="Li R."/>
            <person name="Fan W."/>
            <person name="Tian G."/>
            <person name="Zhu H."/>
            <person name="He L."/>
            <person name="Cai J."/>
            <person name="Huang Q."/>
            <person name="Cai Q."/>
            <person name="Li B."/>
            <person name="Bai Y."/>
            <person name="Zhang Z."/>
            <person name="Zhang Y."/>
            <person name="Wang W."/>
            <person name="Li J."/>
            <person name="Wei F."/>
            <person name="Li H."/>
            <person name="Jian M."/>
            <person name="Li J."/>
            <person name="Zhang Z."/>
            <person name="Nielsen R."/>
            <person name="Li D."/>
            <person name="Gu W."/>
            <person name="Yang Z."/>
            <person name="Xuan Z."/>
            <person name="Ryder O.A."/>
            <person name="Leung F.C."/>
            <person name="Zhou Y."/>
            <person name="Cao J."/>
            <person name="Sun X."/>
            <person name="Fu Y."/>
            <person name="Fang X."/>
            <person name="Guo X."/>
            <person name="Wang B."/>
            <person name="Hou R."/>
            <person name="Shen F."/>
            <person name="Mu B."/>
            <person name="Ni P."/>
            <person name="Lin R."/>
            <person name="Qian W."/>
            <person name="Wang G."/>
            <person name="Yu C."/>
            <person name="Nie W."/>
            <person name="Wang J."/>
            <person name="Wu Z."/>
            <person name="Liang H."/>
            <person name="Min J."/>
            <person name="Wu Q."/>
            <person name="Cheng S."/>
            <person name="Ruan J."/>
            <person name="Wang M."/>
            <person name="Shi Z."/>
            <person name="Wen M."/>
            <person name="Liu B."/>
            <person name="Ren X."/>
            <person name="Zheng H."/>
            <person name="Dong D."/>
            <person name="Cook K."/>
            <person name="Shan G."/>
            <person name="Zhang H."/>
            <person name="Kosiol C."/>
            <person name="Xie X."/>
            <person name="Lu Z."/>
            <person name="Zheng H."/>
            <person name="Li Y."/>
            <person name="Steiner C.C."/>
            <person name="Lam T.T."/>
            <person name="Lin S."/>
            <person name="Zhang Q."/>
            <person name="Li G."/>
            <person name="Tian J."/>
            <person name="Gong T."/>
            <person name="Liu H."/>
            <person name="Zhang D."/>
            <person name="Fang L."/>
            <person name="Ye C."/>
            <person name="Zhang J."/>
            <person name="Hu W."/>
            <person name="Xu A."/>
            <person name="Ren Y."/>
            <person name="Zhang G."/>
            <person name="Bruford M.W."/>
            <person name="Li Q."/>
            <person name="Ma L."/>
            <person name="Guo Y."/>
            <person name="An N."/>
            <person name="Hu Y."/>
            <person name="Zheng Y."/>
            <person name="Shi Y."/>
            <person name="Li Z."/>
            <person name="Liu Q."/>
            <person name="Chen Y."/>
            <person name="Zhao J."/>
            <person name="Qu N."/>
            <person name="Zhao S."/>
            <person name="Tian F."/>
            <person name="Wang X."/>
            <person name="Wang H."/>
            <person name="Xu L."/>
            <person name="Liu X."/>
            <person name="Vinar T."/>
            <person name="Wang Y."/>
            <person name="Lam T.W."/>
            <person name="Yiu S.M."/>
            <person name="Liu S."/>
            <person name="Zhang H."/>
            <person name="Li D."/>
            <person name="Huang Y."/>
            <person name="Wang X."/>
            <person name="Yang G."/>
            <person name="Jiang Z."/>
            <person name="Wang J."/>
            <person name="Qin N."/>
            <person name="Li L."/>
            <person name="Li J."/>
            <person name="Bolund L."/>
            <person name="Kristiansen K."/>
            <person name="Wong G.K."/>
            <person name="Olson M."/>
            <person name="Zhang X."/>
            <person name="Li S."/>
            <person name="Yang H."/>
            <person name="Wang J."/>
            <person name="Wang J."/>
        </authorList>
    </citation>
    <scope>NUCLEOTIDE SEQUENCE [LARGE SCALE GENOMIC DNA]</scope>
</reference>
<dbReference type="PROSITE" id="PS50805">
    <property type="entry name" value="KRAB"/>
    <property type="match status" value="1"/>
</dbReference>
<reference evidence="2" key="2">
    <citation type="submission" date="2025-08" db="UniProtKB">
        <authorList>
            <consortium name="Ensembl"/>
        </authorList>
    </citation>
    <scope>IDENTIFICATION</scope>
</reference>
<dbReference type="InParanoid" id="G1LE39"/>
<dbReference type="Ensembl" id="ENSAMET00000005385.2">
    <property type="protein sequence ID" value="ENSAMEP00000005173.2"/>
    <property type="gene ID" value="ENSAMEG00000007345.2"/>
</dbReference>
<reference evidence="2" key="3">
    <citation type="submission" date="2025-09" db="UniProtKB">
        <authorList>
            <consortium name="Ensembl"/>
        </authorList>
    </citation>
    <scope>IDENTIFICATION</scope>
</reference>
<proteinExistence type="predicted"/>
<dbReference type="AlphaFoldDB" id="G1LE39"/>
<dbReference type="HOGENOM" id="CLU_2176609_0_0_1"/>
<dbReference type="InterPro" id="IPR050169">
    <property type="entry name" value="Krueppel_C2H2_ZnF"/>
</dbReference>
<evidence type="ECO:0000313" key="2">
    <source>
        <dbReference type="Ensembl" id="ENSAMEP00000005173.2"/>
    </source>
</evidence>
<organism evidence="2 3">
    <name type="scientific">Ailuropoda melanoleuca</name>
    <name type="common">Giant panda</name>
    <dbReference type="NCBI Taxonomy" id="9646"/>
    <lineage>
        <taxon>Eukaryota</taxon>
        <taxon>Metazoa</taxon>
        <taxon>Chordata</taxon>
        <taxon>Craniata</taxon>
        <taxon>Vertebrata</taxon>
        <taxon>Euteleostomi</taxon>
        <taxon>Mammalia</taxon>
        <taxon>Eutheria</taxon>
        <taxon>Laurasiatheria</taxon>
        <taxon>Carnivora</taxon>
        <taxon>Caniformia</taxon>
        <taxon>Ursidae</taxon>
        <taxon>Ailuropoda</taxon>
    </lineage>
</organism>
<protein>
    <recommendedName>
        <fullName evidence="1">KRAB domain-containing protein</fullName>
    </recommendedName>
</protein>
<dbReference type="InterPro" id="IPR001909">
    <property type="entry name" value="KRAB"/>
</dbReference>
<evidence type="ECO:0000259" key="1">
    <source>
        <dbReference type="PROSITE" id="PS50805"/>
    </source>
</evidence>
<dbReference type="Proteomes" id="UP000008912">
    <property type="component" value="Unassembled WGS sequence"/>
</dbReference>
<dbReference type="SMART" id="SM00349">
    <property type="entry name" value="KRAB"/>
    <property type="match status" value="1"/>
</dbReference>
<dbReference type="SUPFAM" id="SSF109640">
    <property type="entry name" value="KRAB domain (Kruppel-associated box)"/>
    <property type="match status" value="1"/>
</dbReference>
<evidence type="ECO:0000313" key="3">
    <source>
        <dbReference type="Proteomes" id="UP000008912"/>
    </source>
</evidence>
<keyword evidence="3" id="KW-1185">Reference proteome</keyword>
<dbReference type="Pfam" id="PF01352">
    <property type="entry name" value="KRAB"/>
    <property type="match status" value="1"/>
</dbReference>
<accession>G1LE39</accession>
<dbReference type="InterPro" id="IPR036051">
    <property type="entry name" value="KRAB_dom_sf"/>
</dbReference>
<sequence length="60" mass="6721">MCLAISITEGTVNFEDVAVYFSWEEWGLLDEAQRCLYHDVMLENLALITSLGKGLSLPLT</sequence>
<dbReference type="GeneTree" id="ENSGT00940000154734"/>
<name>G1LE39_AILME</name>
<dbReference type="CDD" id="cd07765">
    <property type="entry name" value="KRAB_A-box"/>
    <property type="match status" value="1"/>
</dbReference>